<proteinExistence type="predicted"/>
<gene>
    <name evidence="2" type="ORF">GCM10010358_27100</name>
</gene>
<dbReference type="Proteomes" id="UP000619244">
    <property type="component" value="Unassembled WGS sequence"/>
</dbReference>
<dbReference type="AlphaFoldDB" id="A0A918NGG2"/>
<keyword evidence="3" id="KW-1185">Reference proteome</keyword>
<evidence type="ECO:0000313" key="2">
    <source>
        <dbReference type="EMBL" id="GGX71211.1"/>
    </source>
</evidence>
<evidence type="ECO:0000313" key="3">
    <source>
        <dbReference type="Proteomes" id="UP000619244"/>
    </source>
</evidence>
<dbReference type="EMBL" id="BMVU01000009">
    <property type="protein sequence ID" value="GGX71211.1"/>
    <property type="molecule type" value="Genomic_DNA"/>
</dbReference>
<organism evidence="2 3">
    <name type="scientific">Streptomyces minutiscleroticus</name>
    <dbReference type="NCBI Taxonomy" id="68238"/>
    <lineage>
        <taxon>Bacteria</taxon>
        <taxon>Bacillati</taxon>
        <taxon>Actinomycetota</taxon>
        <taxon>Actinomycetes</taxon>
        <taxon>Kitasatosporales</taxon>
        <taxon>Streptomycetaceae</taxon>
        <taxon>Streptomyces</taxon>
    </lineage>
</organism>
<dbReference type="InterPro" id="IPR046081">
    <property type="entry name" value="DUF6099"/>
</dbReference>
<feature type="region of interest" description="Disordered" evidence="1">
    <location>
        <begin position="150"/>
        <end position="251"/>
    </location>
</feature>
<feature type="compositionally biased region" description="Basic and acidic residues" evidence="1">
    <location>
        <begin position="185"/>
        <end position="206"/>
    </location>
</feature>
<comment type="caution">
    <text evidence="2">The sequence shown here is derived from an EMBL/GenBank/DDBJ whole genome shotgun (WGS) entry which is preliminary data.</text>
</comment>
<feature type="compositionally biased region" description="Basic and acidic residues" evidence="1">
    <location>
        <begin position="238"/>
        <end position="251"/>
    </location>
</feature>
<accession>A0A918NGG2</accession>
<evidence type="ECO:0000256" key="1">
    <source>
        <dbReference type="SAM" id="MobiDB-lite"/>
    </source>
</evidence>
<sequence length="251" mass="26116">MDAVRLIGASRRALAESHDTVGIMTEAWQAQSLAQAIGSRLAVSGPPELRGEALGLMELAGRGCGVLDAPAGGTEALRAARLTGLGDARKTLLGLGGLLGEVGMALVGIAAAADDEGTYWQCMEAIDAADESRDRVLELLRKLAAREARARSALPAGEQDRFVPRLRQVEETPGTGGTGGTGRIRKAEEIRKAEGARGIEGARETGEASAGGAAPKVRGIPQTKGAPQARGVPEAVDLPERRRDEERRDAS</sequence>
<protein>
    <submittedName>
        <fullName evidence="2">Uncharacterized protein</fullName>
    </submittedName>
</protein>
<name>A0A918NGG2_9ACTN</name>
<feature type="compositionally biased region" description="Basic and acidic residues" evidence="1">
    <location>
        <begin position="158"/>
        <end position="170"/>
    </location>
</feature>
<reference evidence="2" key="2">
    <citation type="submission" date="2020-09" db="EMBL/GenBank/DDBJ databases">
        <authorList>
            <person name="Sun Q."/>
            <person name="Ohkuma M."/>
        </authorList>
    </citation>
    <scope>NUCLEOTIDE SEQUENCE</scope>
    <source>
        <strain evidence="2">JCM 4790</strain>
    </source>
</reference>
<dbReference type="Pfam" id="PF19594">
    <property type="entry name" value="DUF6099"/>
    <property type="match status" value="1"/>
</dbReference>
<reference evidence="2" key="1">
    <citation type="journal article" date="2014" name="Int. J. Syst. Evol. Microbiol.">
        <title>Complete genome sequence of Corynebacterium casei LMG S-19264T (=DSM 44701T), isolated from a smear-ripened cheese.</title>
        <authorList>
            <consortium name="US DOE Joint Genome Institute (JGI-PGF)"/>
            <person name="Walter F."/>
            <person name="Albersmeier A."/>
            <person name="Kalinowski J."/>
            <person name="Ruckert C."/>
        </authorList>
    </citation>
    <scope>NUCLEOTIDE SEQUENCE</scope>
    <source>
        <strain evidence="2">JCM 4790</strain>
    </source>
</reference>